<keyword evidence="3" id="KW-1185">Reference proteome</keyword>
<proteinExistence type="predicted"/>
<feature type="transmembrane region" description="Helical" evidence="1">
    <location>
        <begin position="21"/>
        <end position="44"/>
    </location>
</feature>
<keyword evidence="1" id="KW-0472">Membrane</keyword>
<name>A0ABQ3YYD1_9ACTN</name>
<accession>A0ABQ3YYD1</accession>
<keyword evidence="1" id="KW-1133">Transmembrane helix</keyword>
<gene>
    <name evidence="2" type="ORF">Adu01nite_38800</name>
</gene>
<reference evidence="2 3" key="1">
    <citation type="submission" date="2021-01" db="EMBL/GenBank/DDBJ databases">
        <title>Whole genome shotgun sequence of Actinoplanes durhamensis NBRC 14914.</title>
        <authorList>
            <person name="Komaki H."/>
            <person name="Tamura T."/>
        </authorList>
    </citation>
    <scope>NUCLEOTIDE SEQUENCE [LARGE SCALE GENOMIC DNA]</scope>
    <source>
        <strain evidence="2 3">NBRC 14914</strain>
    </source>
</reference>
<comment type="caution">
    <text evidence="2">The sequence shown here is derived from an EMBL/GenBank/DDBJ whole genome shotgun (WGS) entry which is preliminary data.</text>
</comment>
<sequence>MLQQATMRVMRVTHVNVHRGWITVALSAALIIGFISMVVASPWLLSAVVSRSADWHALSEVGQAYGGISAILSGLAFGAIAASLLLQWRQIRLTQTVMARERHFELTKLAVDDPRLIFPALPGRSDEEKRRWMYLNLWVAHWAMLWETGAMTAPGARGNFRILFEDDMALEWWAERGSAWSSNPSRRLSTFLTIADEAYRQTVADRSATAEPPA</sequence>
<protein>
    <submittedName>
        <fullName evidence="2">Uncharacterized protein</fullName>
    </submittedName>
</protein>
<evidence type="ECO:0000256" key="1">
    <source>
        <dbReference type="SAM" id="Phobius"/>
    </source>
</evidence>
<dbReference type="Pfam" id="PF19560">
    <property type="entry name" value="DUF6082"/>
    <property type="match status" value="1"/>
</dbReference>
<keyword evidence="1" id="KW-0812">Transmembrane</keyword>
<evidence type="ECO:0000313" key="3">
    <source>
        <dbReference type="Proteomes" id="UP000637628"/>
    </source>
</evidence>
<evidence type="ECO:0000313" key="2">
    <source>
        <dbReference type="EMBL" id="GIE02530.1"/>
    </source>
</evidence>
<organism evidence="2 3">
    <name type="scientific">Paractinoplanes durhamensis</name>
    <dbReference type="NCBI Taxonomy" id="113563"/>
    <lineage>
        <taxon>Bacteria</taxon>
        <taxon>Bacillati</taxon>
        <taxon>Actinomycetota</taxon>
        <taxon>Actinomycetes</taxon>
        <taxon>Micromonosporales</taxon>
        <taxon>Micromonosporaceae</taxon>
        <taxon>Paractinoplanes</taxon>
    </lineage>
</organism>
<dbReference type="Proteomes" id="UP000637628">
    <property type="component" value="Unassembled WGS sequence"/>
</dbReference>
<dbReference type="InterPro" id="IPR045728">
    <property type="entry name" value="DUF6082"/>
</dbReference>
<dbReference type="EMBL" id="BOML01000032">
    <property type="protein sequence ID" value="GIE02530.1"/>
    <property type="molecule type" value="Genomic_DNA"/>
</dbReference>
<feature type="transmembrane region" description="Helical" evidence="1">
    <location>
        <begin position="64"/>
        <end position="86"/>
    </location>
</feature>